<evidence type="ECO:0000313" key="4">
    <source>
        <dbReference type="EMBL" id="PFH55905.1"/>
    </source>
</evidence>
<dbReference type="Gene3D" id="2.30.29.30">
    <property type="entry name" value="Pleckstrin-homology domain (PH domain)/Phosphotyrosine-binding domain (PTB)"/>
    <property type="match status" value="1"/>
</dbReference>
<dbReference type="InterPro" id="IPR039360">
    <property type="entry name" value="Ras_GTPase"/>
</dbReference>
<dbReference type="Gene3D" id="1.10.506.10">
    <property type="entry name" value="GTPase Activation - p120gap, domain 1"/>
    <property type="match status" value="2"/>
</dbReference>
<sequence length="2415" mass="269150">MVGVWQLPHRTGTTGRALDEDDILQTTQGALVDLSPAAFPAIATALIELLEDLARPFADIARHPAHVLQSEQYAIDLFAQCCSSTWDSFWDGCDQDTTSSQLPPPLHDHLVNRLFDALKQLLKPTPDNYSIPLQTLLDQASSFSIFSPDRASPKTRFHDRIAIKHSGACGAHEDAMTVVIRYITATSWSASFAYARNVILSSRITPSLDATSESIYPLRFFEQQALFITQAMAFFWVDGTKLGLIVEEVCVNYLHLWSPCQKAVAYALPLLVTSWVERYPSQFTNVHLLRANLSCGVDTLFEWTQTTLEKGKRNPSLYPLQLAFVLLLPDVFQVASNARDAGSKSIGKNASFLEGLKKDFRNGNQEAAYCLVTLLHVSRHFSIPGSGLIDFALEVQGEIKNAALNQFSNSALHHTPSAEHKTLLDAAIPFMQSQLEDNHANASPSHERANENRLALTCAILSFLLSFPYPLIDELSQISCERGFSRPFLFCVLSSEPLVRGLATEIVTKLCSEHPRGLQVLKADSEIILVICERIGKESQASEIQTLRDILEARLALIRAVPRLSYVPEDTSYVTEASATLETTLLTSLCVADIEVCQTVTSCIGLILETEIFIMNYAGHSKSSHTLFRNKLFYQELSSPSFRFTGLVAFQKMMHGLIQKMRCPTVGILAAWAEAFEKWIKLAVHISSANTIDEKLLSEWRNISGFLASLGAICTAARGAAVEDLPDGDYHWIDQTWSERFGEPLLTIFLRVSVQLLGCSSVKAREAMRDVLSSQVSPTLHSPLLKALETELESFWAGDLASPVNGSRNEVVFVEQAASLLRAMVESVFSLGGVTAIDLGLMTMNLTKIINSAPDEANTLRAKIRICNLCEIVVKREERKNMRDDIRTRNQLLEYIFGWMAQSHSSTQGENQSYANQRIRKDLDKACLKCFAYLTLQLPLQPTDDLPEAGMSTQKAQRFYRYFSRFLYAFRDRAHEAVRTEPLVTLHIRSEAASDSNLLITILSNLLSSNIDVGLKQCLNFGYHVDNEIRVGFIKVLHKILIQGIEFSSLSDSAICEKYEEMVNVLTTDISLPMSMSAICPTTEVDELTMCLLTIFEQRGLLFDLLRALIKQEIDQTENETEILRRSCVVTKMLSIYAKWKGNSYLRATLQEVLERLLTTSHDLDLELDPARVGTREELHKNISQLKTVAKVFMNDICASSSTMPPAFRKICSIITETVSSRFPNAKYTAVGAFVFLRFICPAIVAPESERLVSAAPTKEMRRGLLLIAKIIQNLANNVLFGAKEPYMLPLNPFLVQNVHLVTGFLREIAAPPDDLEGVANPKICDFGSCVVLHRFLYDHWDPICQSLTCWDSHVGARSPAEMARSTPSVSKPLQTLISKLGPPPLTISWNRPQIAASPPPIYTRFQNFMLRTALKSPESFMTSRAVYDGGESKDGLSIVCIILRHIEDERIDYDTLVYCYLKISSRLWHEPFGLFVDATCFTGRTEPPSDILTMLNLLAPAELTSTLCRIYIYNMNSAFKKCFRRLLRVSNKIESSVFHQKHADYHLISNLSELRAHFNLKHLQLPEETISVEKDTRYVFQPVIRLSKSKGMMNVVIKVGSQFVQITSVQRQEILPGLGLHSIVNDIFRLSDVEEVATTAYMEEESAFGVRIDGGKLVMRFTSPMRADVIQSIRGAKSRSGKGDKTHRSFERLVRPQDVPGTMLNLALTNLGSPNHILRRSSYDLLWALCRAFEFSAGARLICTKDLSIPLDPTRFVVSISKELACTEPHLTADLLNEFLVSWESLPEEQKPLSLEFIAPWLLGLRTDVLTADKDGDKGREKVAGLLRKLIDIVIDQSLSHALQHFIWPSVAQDESLLEIILDELVKTSLGLSSRDESFRQLSSVVVGIGTVSLQGKLITRLRKALNRSSLRPTRQLPDNAVWGEICVLLQFCLALSFDNGVQTQLFLPEVFHLVTMLSHTGGQDFRLFVKKFLVNTIHAAGSSFDLDNTELSKLRTSLDLLGDSRTDHVTPTVDRDRYSIISQDSGSALAALGTLVTFLLETCAIAAPSVDMANAWRARWMSLVASTAFQNNPALQPKAFAVMGYLACDEVDDDLLYQVLVALRSSISQFAEEEDSEMLVAVVASLSRMMAKLPSSRYGVQLFWLAIYLVQLVPSGLFNSIGYFMEAIMTNIGIMGNFRGEQLVSLLMQGRIQLEDAGLQLDDAYGLHFDEGTFHFAVCACLVRGFTESATRATAFRVISFFLEATLQTQKVSGKSSVLTMDGSPYLALILARCAGHEGSVETFGWANTYPDGIASLIDSRGLTDIASSEDRDLLLIAVIELVDFQCLEDAAQARSLRWMAKLAQSRPSVFIILCGVMPQVLESVILLSQDSVALMAAHTLLHIITYFALPRKDNDNLRCVKIIKKLIQLILV</sequence>
<dbReference type="InterPro" id="IPR016024">
    <property type="entry name" value="ARM-type_fold"/>
</dbReference>
<dbReference type="SMART" id="SM00323">
    <property type="entry name" value="RasGAP"/>
    <property type="match status" value="1"/>
</dbReference>
<evidence type="ECO:0000256" key="2">
    <source>
        <dbReference type="ARBA" id="ARBA00022553"/>
    </source>
</evidence>
<comment type="caution">
    <text evidence="4">The sequence shown here is derived from an EMBL/GenBank/DDBJ whole genome shotgun (WGS) entry which is preliminary data.</text>
</comment>
<dbReference type="Proteomes" id="UP000037136">
    <property type="component" value="Unassembled WGS sequence"/>
</dbReference>
<gene>
    <name evidence="4" type="ORF">XA68_17426</name>
</gene>
<feature type="domain" description="Ras-GAP" evidence="3">
    <location>
        <begin position="1084"/>
        <end position="1277"/>
    </location>
</feature>
<protein>
    <recommendedName>
        <fullName evidence="3">Ras-GAP domain-containing protein</fullName>
    </recommendedName>
</protein>
<dbReference type="STRING" id="268505.A0A2A9P347"/>
<dbReference type="InterPro" id="IPR036865">
    <property type="entry name" value="CRAL-TRIO_dom_sf"/>
</dbReference>
<dbReference type="SUPFAM" id="SSF48350">
    <property type="entry name" value="GTPase activation domain, GAP"/>
    <property type="match status" value="1"/>
</dbReference>
<dbReference type="GO" id="GO:0007165">
    <property type="term" value="P:signal transduction"/>
    <property type="evidence" value="ECO:0007669"/>
    <property type="project" value="UniProtKB-ARBA"/>
</dbReference>
<dbReference type="Pfam" id="PF21877">
    <property type="entry name" value="PH_NF1"/>
    <property type="match status" value="1"/>
</dbReference>
<keyword evidence="2" id="KW-0597">Phosphoprotein</keyword>
<accession>A0A2A9P347</accession>
<dbReference type="SUPFAM" id="SSF48371">
    <property type="entry name" value="ARM repeat"/>
    <property type="match status" value="1"/>
</dbReference>
<evidence type="ECO:0000313" key="5">
    <source>
        <dbReference type="Proteomes" id="UP000037136"/>
    </source>
</evidence>
<dbReference type="PANTHER" id="PTHR10194">
    <property type="entry name" value="RAS GTPASE-ACTIVATING PROTEINS"/>
    <property type="match status" value="1"/>
</dbReference>
<organism evidence="4 5">
    <name type="scientific">Ophiocordyceps unilateralis</name>
    <name type="common">Zombie-ant fungus</name>
    <name type="synonym">Torrubia unilateralis</name>
    <dbReference type="NCBI Taxonomy" id="268505"/>
    <lineage>
        <taxon>Eukaryota</taxon>
        <taxon>Fungi</taxon>
        <taxon>Dikarya</taxon>
        <taxon>Ascomycota</taxon>
        <taxon>Pezizomycotina</taxon>
        <taxon>Sordariomycetes</taxon>
        <taxon>Hypocreomycetidae</taxon>
        <taxon>Hypocreales</taxon>
        <taxon>Ophiocordycipitaceae</taxon>
        <taxon>Ophiocordyceps</taxon>
    </lineage>
</organism>
<evidence type="ECO:0000256" key="1">
    <source>
        <dbReference type="ARBA" id="ARBA00022468"/>
    </source>
</evidence>
<dbReference type="OrthoDB" id="28245at2759"/>
<dbReference type="InterPro" id="IPR023152">
    <property type="entry name" value="RasGAP_CS"/>
</dbReference>
<dbReference type="InterPro" id="IPR001251">
    <property type="entry name" value="CRAL-TRIO_dom"/>
</dbReference>
<proteinExistence type="predicted"/>
<dbReference type="PROSITE" id="PS00509">
    <property type="entry name" value="RAS_GTPASE_ACTIV_1"/>
    <property type="match status" value="1"/>
</dbReference>
<name>A0A2A9P347_OPHUN</name>
<evidence type="ECO:0000259" key="3">
    <source>
        <dbReference type="PROSITE" id="PS50018"/>
    </source>
</evidence>
<dbReference type="PANTHER" id="PTHR10194:SF142">
    <property type="entry name" value="NEUROFIBROMIN"/>
    <property type="match status" value="1"/>
</dbReference>
<dbReference type="InterPro" id="IPR011993">
    <property type="entry name" value="PH-like_dom_sf"/>
</dbReference>
<keyword evidence="5" id="KW-1185">Reference proteome</keyword>
<dbReference type="Pfam" id="PF13716">
    <property type="entry name" value="CRAL_TRIO_2"/>
    <property type="match status" value="1"/>
</dbReference>
<dbReference type="InterPro" id="IPR008936">
    <property type="entry name" value="Rho_GTPase_activation_prot"/>
</dbReference>
<reference evidence="4 5" key="2">
    <citation type="journal article" date="2017" name="Sci. Rep.">
        <title>Ant-infecting Ophiocordyceps genomes reveal a high diversity of potential behavioral manipulation genes and a possible major role for enterotoxins.</title>
        <authorList>
            <person name="de Bekker C."/>
            <person name="Ohm R.A."/>
            <person name="Evans H.C."/>
            <person name="Brachmann A."/>
            <person name="Hughes D.P."/>
        </authorList>
    </citation>
    <scope>NUCLEOTIDE SEQUENCE [LARGE SCALE GENOMIC DNA]</scope>
    <source>
        <strain evidence="4 5">SC16a</strain>
    </source>
</reference>
<keyword evidence="1" id="KW-0343">GTPase activation</keyword>
<dbReference type="InterPro" id="IPR054071">
    <property type="entry name" value="PH_NF1"/>
</dbReference>
<reference evidence="4 5" key="1">
    <citation type="journal article" date="2015" name="BMC Genomics">
        <title>Gene expression during zombie ant biting behavior reflects the complexity underlying fungal parasitic behavioral manipulation.</title>
        <authorList>
            <person name="de Bekker C."/>
            <person name="Ohm R.A."/>
            <person name="Loreto R.G."/>
            <person name="Sebastian A."/>
            <person name="Albert I."/>
            <person name="Merrow M."/>
            <person name="Brachmann A."/>
            <person name="Hughes D.P."/>
        </authorList>
    </citation>
    <scope>NUCLEOTIDE SEQUENCE [LARGE SCALE GENOMIC DNA]</scope>
    <source>
        <strain evidence="4 5">SC16a</strain>
    </source>
</reference>
<dbReference type="EMBL" id="LAZP02000721">
    <property type="protein sequence ID" value="PFH55905.1"/>
    <property type="molecule type" value="Genomic_DNA"/>
</dbReference>
<dbReference type="GO" id="GO:0005096">
    <property type="term" value="F:GTPase activator activity"/>
    <property type="evidence" value="ECO:0007669"/>
    <property type="project" value="UniProtKB-KW"/>
</dbReference>
<dbReference type="CDD" id="cd05392">
    <property type="entry name" value="RasGAP_Neurofibromin_like"/>
    <property type="match status" value="1"/>
</dbReference>
<dbReference type="InterPro" id="IPR001936">
    <property type="entry name" value="RasGAP_dom"/>
</dbReference>
<dbReference type="PROSITE" id="PS50018">
    <property type="entry name" value="RAS_GTPASE_ACTIV_2"/>
    <property type="match status" value="1"/>
</dbReference>
<dbReference type="Gene3D" id="3.40.525.10">
    <property type="entry name" value="CRAL-TRIO lipid binding domain"/>
    <property type="match status" value="1"/>
</dbReference>
<dbReference type="Pfam" id="PF00616">
    <property type="entry name" value="RasGAP"/>
    <property type="match status" value="1"/>
</dbReference>